<comment type="caution">
    <text evidence="2">The sequence shown here is derived from an EMBL/GenBank/DDBJ whole genome shotgun (WGS) entry which is preliminary data.</text>
</comment>
<evidence type="ECO:0000313" key="3">
    <source>
        <dbReference type="Proteomes" id="UP000767291"/>
    </source>
</evidence>
<dbReference type="EMBL" id="JAGGJX010000003">
    <property type="protein sequence ID" value="MBP1855581.1"/>
    <property type="molecule type" value="Genomic_DNA"/>
</dbReference>
<organism evidence="2 3">
    <name type="scientific">Metaclostridioides mangenotii</name>
    <dbReference type="NCBI Taxonomy" id="1540"/>
    <lineage>
        <taxon>Bacteria</taxon>
        <taxon>Bacillati</taxon>
        <taxon>Bacillota</taxon>
        <taxon>Clostridia</taxon>
        <taxon>Peptostreptococcales</taxon>
        <taxon>Peptostreptococcaceae</taxon>
        <taxon>Metaclostridioides</taxon>
    </lineage>
</organism>
<feature type="transmembrane region" description="Helical" evidence="1">
    <location>
        <begin position="43"/>
        <end position="62"/>
    </location>
</feature>
<dbReference type="RefSeq" id="WP_209456994.1">
    <property type="nucleotide sequence ID" value="NZ_BAAACS010000011.1"/>
</dbReference>
<accession>A0ABS4ECB5</accession>
<keyword evidence="3" id="KW-1185">Reference proteome</keyword>
<name>A0ABS4ECB5_9FIRM</name>
<feature type="transmembrane region" description="Helical" evidence="1">
    <location>
        <begin position="68"/>
        <end position="89"/>
    </location>
</feature>
<gene>
    <name evidence="2" type="ORF">J2Z43_001976</name>
</gene>
<evidence type="ECO:0000313" key="2">
    <source>
        <dbReference type="EMBL" id="MBP1855581.1"/>
    </source>
</evidence>
<proteinExistence type="predicted"/>
<reference evidence="2 3" key="1">
    <citation type="submission" date="2021-03" db="EMBL/GenBank/DDBJ databases">
        <title>Genomic Encyclopedia of Type Strains, Phase IV (KMG-IV): sequencing the most valuable type-strain genomes for metagenomic binning, comparative biology and taxonomic classification.</title>
        <authorList>
            <person name="Goeker M."/>
        </authorList>
    </citation>
    <scope>NUCLEOTIDE SEQUENCE [LARGE SCALE GENOMIC DNA]</scope>
    <source>
        <strain evidence="2 3">DSM 1289</strain>
    </source>
</reference>
<keyword evidence="1" id="KW-0812">Transmembrane</keyword>
<sequence length="120" mass="13524">MPDFITLINKYIRSELLVLLPVLYILGKFLIAEKLKPDKVNIILLIISVLLSGLYLFSTLSIPNWKGVLFAIFTSFVQGILLTGGIVFSNSMLRLTSKKNCVSKDSYVEDENNNIKINNE</sequence>
<keyword evidence="1" id="KW-0472">Membrane</keyword>
<dbReference type="Proteomes" id="UP000767291">
    <property type="component" value="Unassembled WGS sequence"/>
</dbReference>
<keyword evidence="1" id="KW-1133">Transmembrane helix</keyword>
<feature type="transmembrane region" description="Helical" evidence="1">
    <location>
        <begin position="12"/>
        <end position="31"/>
    </location>
</feature>
<protein>
    <recommendedName>
        <fullName evidence="4">Holin</fullName>
    </recommendedName>
</protein>
<evidence type="ECO:0008006" key="4">
    <source>
        <dbReference type="Google" id="ProtNLM"/>
    </source>
</evidence>
<evidence type="ECO:0000256" key="1">
    <source>
        <dbReference type="SAM" id="Phobius"/>
    </source>
</evidence>